<comment type="caution">
    <text evidence="3">The sequence shown here is derived from an EMBL/GenBank/DDBJ whole genome shotgun (WGS) entry which is preliminary data.</text>
</comment>
<dbReference type="RefSeq" id="WP_249725287.1">
    <property type="nucleotide sequence ID" value="NZ_AP031286.1"/>
</dbReference>
<evidence type="ECO:0000259" key="2">
    <source>
        <dbReference type="Pfam" id="PF12762"/>
    </source>
</evidence>
<dbReference type="Proteomes" id="UP001154322">
    <property type="component" value="Unassembled WGS sequence"/>
</dbReference>
<feature type="domain" description="ISXO2-like transposase" evidence="2">
    <location>
        <begin position="226"/>
        <end position="263"/>
    </location>
</feature>
<gene>
    <name evidence="3" type="ORF">WJ0W_001164</name>
</gene>
<reference evidence="3" key="1">
    <citation type="submission" date="2022-06" db="EMBL/GenBank/DDBJ databases">
        <authorList>
            <person name="Dietemann V."/>
            <person name="Ory F."/>
            <person name="Dainat B."/>
            <person name="Oberhansli S."/>
        </authorList>
    </citation>
    <scope>NUCLEOTIDE SEQUENCE</scope>
    <source>
        <strain evidence="3">Ena-SAMPLE-TAB-26-04-2022-14:26:32:270-5432</strain>
    </source>
</reference>
<dbReference type="InterPro" id="IPR024442">
    <property type="entry name" value="Transposase_Zn_ribbon"/>
</dbReference>
<protein>
    <submittedName>
        <fullName evidence="3">Transposase</fullName>
    </submittedName>
</protein>
<evidence type="ECO:0000313" key="4">
    <source>
        <dbReference type="Proteomes" id="UP001154322"/>
    </source>
</evidence>
<proteinExistence type="predicted"/>
<keyword evidence="4" id="KW-1185">Reference proteome</keyword>
<evidence type="ECO:0000259" key="1">
    <source>
        <dbReference type="Pfam" id="PF12760"/>
    </source>
</evidence>
<name>A0ABM9FXJ3_9BACL</name>
<feature type="domain" description="Transposase zinc-ribbon" evidence="1">
    <location>
        <begin position="19"/>
        <end position="66"/>
    </location>
</feature>
<dbReference type="Pfam" id="PF12760">
    <property type="entry name" value="Zn_ribbon_IS1595"/>
    <property type="match status" value="1"/>
</dbReference>
<sequence length="306" mass="35071">MMVNWEDIDSVEQLEHQFPTESDCAAFLTQLKWPQGFVCPRCSHSHAYLIKSRRLPLHQCSACGYQASITAGTVMEGSRTSLRKWLIALWLVSRSDKGINAVQLQSIIQVTYKTAWLILHKIRAAISHRDANHPLPGIIQGIVAFYGRSIRSPIELHPKECPLIIAESVTGTSAHTGLLKMKKVDPKHCSKKLLLPSGCDHFAAWHTENPDETYINRFHIQVRRNSRLYQTFRKAWRWMNNTFHGIGSKYLQAYLDEFSFRYNALVEHECTMQRLLQLCMSIAIRPLLLGASIRSPRSRSYNRKAA</sequence>
<dbReference type="InterPro" id="IPR024445">
    <property type="entry name" value="Tnp_ISXO2-like"/>
</dbReference>
<accession>A0ABM9FXJ3</accession>
<evidence type="ECO:0000313" key="3">
    <source>
        <dbReference type="EMBL" id="CAH8243925.1"/>
    </source>
</evidence>
<dbReference type="Pfam" id="PF12762">
    <property type="entry name" value="DDE_Tnp_IS1595"/>
    <property type="match status" value="1"/>
</dbReference>
<dbReference type="EMBL" id="CALYLO010000001">
    <property type="protein sequence ID" value="CAH8243925.1"/>
    <property type="molecule type" value="Genomic_DNA"/>
</dbReference>
<organism evidence="3 4">
    <name type="scientific">Paenibacillus melissococcoides</name>
    <dbReference type="NCBI Taxonomy" id="2912268"/>
    <lineage>
        <taxon>Bacteria</taxon>
        <taxon>Bacillati</taxon>
        <taxon>Bacillota</taxon>
        <taxon>Bacilli</taxon>
        <taxon>Bacillales</taxon>
        <taxon>Paenibacillaceae</taxon>
        <taxon>Paenibacillus</taxon>
    </lineage>
</organism>